<accession>A0ACB8MUP6</accession>
<name>A0ACB8MUP6_CITSI</name>
<proteinExistence type="predicted"/>
<dbReference type="Proteomes" id="UP000829398">
    <property type="component" value="Chromosome 2"/>
</dbReference>
<sequence length="519" mass="58283">MALRVDDASSNETAIITCLVSVLAVVYFAWNVNKSRKANAKLPPGPRGLPAVGYLPFLGTTDLHKKFTELCGVYGPIFKLWLGNKLCVVVSSPSLVKQVVRDQDTTFADRDPPIAGLVATFGGNDIAWSNYGPEWSKLRKFFVGKMMKVKNTIRDLYNNDNKIGKPIDIGELSISTLVCVIQNILWGEALEIREEGITNLGAELKFKLAELMVLMGTPNISDVFPVLSWFDIQGIERKAKKISLWFENIINSTVEKYRSKDFIVEGKERAGKKFEGSRNKNFLQLLLELQENEDGSSSISMNKFKGVLVDIITGGTDTTTTMVEWTMAELMQHPQVMKKVQEELAQVVGMDSCVEEFHLPKLKYLDAVVKETFRLHPALPLLVPRRASESGSIGGYTIPKDTTLMLNVWAIHRDPQLWDNPLEFRPERFLNVGVESKFDYSGNNFQYLPFGSGRRMCAGIPLAERMLMFVLASLLHSFEWELPAGTKLNLSENFGIVIKKKEPLIAIPTPRLSNSELYH</sequence>
<keyword evidence="2" id="KW-1185">Reference proteome</keyword>
<protein>
    <submittedName>
        <fullName evidence="1">Cytochrome P450 family 706 subfamily A polypeptide 4</fullName>
    </submittedName>
</protein>
<reference evidence="2" key="1">
    <citation type="journal article" date="2023" name="Hortic. Res.">
        <title>A chromosome-level phased genome enabling allele-level studies in sweet orange: a case study on citrus Huanglongbing tolerance.</title>
        <authorList>
            <person name="Wu B."/>
            <person name="Yu Q."/>
            <person name="Deng Z."/>
            <person name="Duan Y."/>
            <person name="Luo F."/>
            <person name="Gmitter F. Jr."/>
        </authorList>
    </citation>
    <scope>NUCLEOTIDE SEQUENCE [LARGE SCALE GENOMIC DNA]</scope>
    <source>
        <strain evidence="2">cv. Valencia</strain>
    </source>
</reference>
<comment type="caution">
    <text evidence="1">The sequence shown here is derived from an EMBL/GenBank/DDBJ whole genome shotgun (WGS) entry which is preliminary data.</text>
</comment>
<evidence type="ECO:0000313" key="2">
    <source>
        <dbReference type="Proteomes" id="UP000829398"/>
    </source>
</evidence>
<evidence type="ECO:0000313" key="1">
    <source>
        <dbReference type="EMBL" id="KAH9789617.1"/>
    </source>
</evidence>
<organism evidence="1 2">
    <name type="scientific">Citrus sinensis</name>
    <name type="common">Sweet orange</name>
    <name type="synonym">Citrus aurantium var. sinensis</name>
    <dbReference type="NCBI Taxonomy" id="2711"/>
    <lineage>
        <taxon>Eukaryota</taxon>
        <taxon>Viridiplantae</taxon>
        <taxon>Streptophyta</taxon>
        <taxon>Embryophyta</taxon>
        <taxon>Tracheophyta</taxon>
        <taxon>Spermatophyta</taxon>
        <taxon>Magnoliopsida</taxon>
        <taxon>eudicotyledons</taxon>
        <taxon>Gunneridae</taxon>
        <taxon>Pentapetalae</taxon>
        <taxon>rosids</taxon>
        <taxon>malvids</taxon>
        <taxon>Sapindales</taxon>
        <taxon>Rutaceae</taxon>
        <taxon>Aurantioideae</taxon>
        <taxon>Citrus</taxon>
    </lineage>
</organism>
<dbReference type="EMBL" id="CM039171">
    <property type="protein sequence ID" value="KAH9789617.1"/>
    <property type="molecule type" value="Genomic_DNA"/>
</dbReference>
<gene>
    <name evidence="1" type="ORF">KPL71_003093</name>
</gene>